<organism evidence="2 3">
    <name type="scientific">Thalassotalea eurytherma</name>
    <dbReference type="NCBI Taxonomy" id="1144278"/>
    <lineage>
        <taxon>Bacteria</taxon>
        <taxon>Pseudomonadati</taxon>
        <taxon>Pseudomonadota</taxon>
        <taxon>Gammaproteobacteria</taxon>
        <taxon>Alteromonadales</taxon>
        <taxon>Colwelliaceae</taxon>
        <taxon>Thalassotalea</taxon>
    </lineage>
</organism>
<dbReference type="PANTHER" id="PTHR33745:SF1">
    <property type="entry name" value="RSBT ANTAGONIST PROTEIN RSBS"/>
    <property type="match status" value="1"/>
</dbReference>
<dbReference type="EMBL" id="BSSU01000015">
    <property type="protein sequence ID" value="GLX83403.1"/>
    <property type="molecule type" value="Genomic_DNA"/>
</dbReference>
<gene>
    <name evidence="2" type="ORF">theurythT_28560</name>
</gene>
<proteinExistence type="predicted"/>
<dbReference type="RefSeq" id="WP_284208835.1">
    <property type="nucleotide sequence ID" value="NZ_BSSU01000015.1"/>
</dbReference>
<keyword evidence="3" id="KW-1185">Reference proteome</keyword>
<dbReference type="Pfam" id="PF01740">
    <property type="entry name" value="STAS"/>
    <property type="match status" value="1"/>
</dbReference>
<dbReference type="Proteomes" id="UP001157133">
    <property type="component" value="Unassembled WGS sequence"/>
</dbReference>
<dbReference type="InterPro" id="IPR036513">
    <property type="entry name" value="STAS_dom_sf"/>
</dbReference>
<dbReference type="SUPFAM" id="SSF52091">
    <property type="entry name" value="SpoIIaa-like"/>
    <property type="match status" value="1"/>
</dbReference>
<feature type="domain" description="STAS" evidence="1">
    <location>
        <begin position="2"/>
        <end position="113"/>
    </location>
</feature>
<reference evidence="2 3" key="1">
    <citation type="submission" date="2023-03" db="EMBL/GenBank/DDBJ databases">
        <title>Draft genome sequence of Thalassotalea eurytherma JCM 18482T.</title>
        <authorList>
            <person name="Sawabe T."/>
        </authorList>
    </citation>
    <scope>NUCLEOTIDE SEQUENCE [LARGE SCALE GENOMIC DNA]</scope>
    <source>
        <strain evidence="2 3">JCM 18482</strain>
    </source>
</reference>
<evidence type="ECO:0000313" key="2">
    <source>
        <dbReference type="EMBL" id="GLX83403.1"/>
    </source>
</evidence>
<comment type="caution">
    <text evidence="2">The sequence shown here is derived from an EMBL/GenBank/DDBJ whole genome shotgun (WGS) entry which is preliminary data.</text>
</comment>
<name>A0ABQ6H5H5_9GAMM</name>
<dbReference type="InterPro" id="IPR051932">
    <property type="entry name" value="Bact_StressResp_Reg"/>
</dbReference>
<sequence length="121" mass="13427">MKKIPILYLNSILIASIQTELTDEEVLSFQSELLKKNNKLMAKGVIIDVSTLDVIDSYMAKVLGDLTTMVKLQGSAFLLCGVKPAVSSTLVDMGMMLTKIDTFLSLEKAFNFLTSNDRKFQ</sequence>
<dbReference type="PROSITE" id="PS50801">
    <property type="entry name" value="STAS"/>
    <property type="match status" value="1"/>
</dbReference>
<accession>A0ABQ6H5H5</accession>
<dbReference type="PANTHER" id="PTHR33745">
    <property type="entry name" value="RSBT ANTAGONIST PROTEIN RSBS-RELATED"/>
    <property type="match status" value="1"/>
</dbReference>
<evidence type="ECO:0000313" key="3">
    <source>
        <dbReference type="Proteomes" id="UP001157133"/>
    </source>
</evidence>
<protein>
    <submittedName>
        <fullName evidence="2">Anti-anti-sigma factor</fullName>
    </submittedName>
</protein>
<dbReference type="InterPro" id="IPR002645">
    <property type="entry name" value="STAS_dom"/>
</dbReference>
<dbReference type="Gene3D" id="3.30.750.24">
    <property type="entry name" value="STAS domain"/>
    <property type="match status" value="1"/>
</dbReference>
<evidence type="ECO:0000259" key="1">
    <source>
        <dbReference type="PROSITE" id="PS50801"/>
    </source>
</evidence>
<dbReference type="CDD" id="cd07041">
    <property type="entry name" value="STAS_RsbR_RsbS_like"/>
    <property type="match status" value="1"/>
</dbReference>